<dbReference type="RefSeq" id="WP_368503816.1">
    <property type="nucleotide sequence ID" value="NZ_CP162551.1"/>
</dbReference>
<protein>
    <submittedName>
        <fullName evidence="2">Uncharacterized protein</fullName>
    </submittedName>
</protein>
<organism evidence="2">
    <name type="scientific">Alkalihalophilus sp. As8PL</name>
    <dbReference type="NCBI Taxonomy" id="3237103"/>
    <lineage>
        <taxon>Bacteria</taxon>
        <taxon>Bacillati</taxon>
        <taxon>Bacillota</taxon>
        <taxon>Bacilli</taxon>
        <taxon>Bacillales</taxon>
        <taxon>Bacillaceae</taxon>
        <taxon>Alkalihalophilus</taxon>
    </lineage>
</organism>
<accession>A0AB39BSA4</accession>
<reference evidence="2" key="1">
    <citation type="submission" date="2024-07" db="EMBL/GenBank/DDBJ databases">
        <title>Identification and characteristics of an arsenic-resistant bacterial isolate, which belongs to a novel species.</title>
        <authorList>
            <person name="Juszczyk A."/>
            <person name="Kowalczyk A."/>
            <person name="Was K."/>
            <person name="Kosowicz W."/>
            <person name="Budzyn A."/>
            <person name="Latowski D."/>
        </authorList>
    </citation>
    <scope>NUCLEOTIDE SEQUENCE</scope>
    <source>
        <strain evidence="2">As8PL</strain>
    </source>
</reference>
<name>A0AB39BSA4_9BACI</name>
<gene>
    <name evidence="2" type="ORF">AB3N04_16895</name>
</gene>
<keyword evidence="1" id="KW-0175">Coiled coil</keyword>
<evidence type="ECO:0000313" key="2">
    <source>
        <dbReference type="EMBL" id="XDI36360.1"/>
    </source>
</evidence>
<dbReference type="AlphaFoldDB" id="A0AB39BSA4"/>
<sequence length="234" mass="26570">MTKSSHSKKASTADIQTQQKLLYYRSELSKLRTTIDRQEKKIKEQSESIHSLITKVHEQPDQIIQPTEETIEDTALLQCDCYFSYTLVIPKQDDDEPIAMIGDFIIRNTGSTPVHDPVICIKFNHPKLANLSGKIKYGPSTLTDQYIVTDEDQQETWEFVEGTTLKEAKRTGLFSLQPVNRPSLLTNETLSFSHFEIQIPTDIDESEVIVQGYLACKEFPEGVASLNKMICNLV</sequence>
<evidence type="ECO:0000256" key="1">
    <source>
        <dbReference type="SAM" id="Coils"/>
    </source>
</evidence>
<feature type="coiled-coil region" evidence="1">
    <location>
        <begin position="28"/>
        <end position="55"/>
    </location>
</feature>
<dbReference type="EMBL" id="CP162551">
    <property type="protein sequence ID" value="XDI36360.1"/>
    <property type="molecule type" value="Genomic_DNA"/>
</dbReference>
<proteinExistence type="predicted"/>